<dbReference type="InterPro" id="IPR037026">
    <property type="entry name" value="Vgr_OB-fold_dom_sf"/>
</dbReference>
<name>A0AB39VX04_9GAMM</name>
<dbReference type="RefSeq" id="WP_369790551.1">
    <property type="nucleotide sequence ID" value="NZ_CP165628.1"/>
</dbReference>
<sequence length="505" mass="55870">MNNFAVLFGKTKHTLDSKVATLISLDTTSAVNQIPYAALSYTLPANAMHSKMFDTLTTVAKTCEVGSEVEITKLGELLFAGIVTQQKISVKNGKPTINLKLRHRLFALQTLVRSQVFVNKSDMQIFGQLLKSEQLHVAPSATLGVMHEQMVQLNCTDWQFVRTRLKANDVWVLPHPASLALVEPKIGTALPHGMLTPKGGSMMLNSVQWQTHYVDMAKGVNVHSWDTDKQLLNSVKSKAPALGTGPFDPGKIKSLRDQPWDVFYSMPLTHKEQSALANAMVNAELAGGVQAHFEMPGTIKHKLGDTVELSGFGSHFSGKALLTGINHHAENGKWTTTLHTGLEPAVAGDEYYDLVPKAEGLFVGVVGEMKEDKQFRIQVQIPALGKDSLPLWARFSQPYASKDSGVCFYPEKDDEVVIAFFEGDPRYPVILGSMHNAKNKPPFAYTKDNEQRGFVFVHEKEKQSLLFDRKTSQVNLENFSDEKANHQSLMLDAKAMIVNLQNNLA</sequence>
<gene>
    <name evidence="2" type="ORF">AB3G37_09990</name>
</gene>
<dbReference type="SUPFAM" id="SSF69255">
    <property type="entry name" value="gp5 N-terminal domain-like"/>
    <property type="match status" value="1"/>
</dbReference>
<feature type="domain" description="Gp5/Type VI secretion system Vgr protein OB-fold" evidence="1">
    <location>
        <begin position="364"/>
        <end position="435"/>
    </location>
</feature>
<proteinExistence type="predicted"/>
<dbReference type="Gene3D" id="2.40.50.230">
    <property type="entry name" value="Gp5 N-terminal domain"/>
    <property type="match status" value="1"/>
</dbReference>
<protein>
    <submittedName>
        <fullName evidence="2">Phage baseplate assembly protein V</fullName>
    </submittedName>
</protein>
<organism evidence="2">
    <name type="scientific">Rouxiella sp. WC2420</name>
    <dbReference type="NCBI Taxonomy" id="3234145"/>
    <lineage>
        <taxon>Bacteria</taxon>
        <taxon>Pseudomonadati</taxon>
        <taxon>Pseudomonadota</taxon>
        <taxon>Gammaproteobacteria</taxon>
        <taxon>Enterobacterales</taxon>
        <taxon>Yersiniaceae</taxon>
        <taxon>Rouxiella</taxon>
    </lineage>
</organism>
<accession>A0AB39VX04</accession>
<evidence type="ECO:0000313" key="2">
    <source>
        <dbReference type="EMBL" id="XDU74373.1"/>
    </source>
</evidence>
<dbReference type="Pfam" id="PF04717">
    <property type="entry name" value="Phage_base_V"/>
    <property type="match status" value="1"/>
</dbReference>
<dbReference type="SUPFAM" id="SSF69279">
    <property type="entry name" value="Phage tail proteins"/>
    <property type="match status" value="1"/>
</dbReference>
<dbReference type="InterPro" id="IPR006531">
    <property type="entry name" value="Gp5/Vgr_OB"/>
</dbReference>
<dbReference type="AlphaFoldDB" id="A0AB39VX04"/>
<evidence type="ECO:0000259" key="1">
    <source>
        <dbReference type="Pfam" id="PF04717"/>
    </source>
</evidence>
<dbReference type="EMBL" id="CP165628">
    <property type="protein sequence ID" value="XDU74373.1"/>
    <property type="molecule type" value="Genomic_DNA"/>
</dbReference>
<reference evidence="2" key="1">
    <citation type="submission" date="2024-07" db="EMBL/GenBank/DDBJ databases">
        <authorList>
            <person name="Biller S.J."/>
        </authorList>
    </citation>
    <scope>NUCLEOTIDE SEQUENCE</scope>
    <source>
        <strain evidence="2">WC2420</strain>
    </source>
</reference>